<dbReference type="HOGENOM" id="CLU_012817_7_2_3"/>
<keyword evidence="5" id="KW-0812">Transmembrane</keyword>
<keyword evidence="6" id="KW-0472">Membrane</keyword>
<dbReference type="InterPro" id="IPR003423">
    <property type="entry name" value="OMP_efflux"/>
</dbReference>
<evidence type="ECO:0000256" key="7">
    <source>
        <dbReference type="ARBA" id="ARBA00023237"/>
    </source>
</evidence>
<dbReference type="GO" id="GO:0015288">
    <property type="term" value="F:porin activity"/>
    <property type="evidence" value="ECO:0007669"/>
    <property type="project" value="TreeGrafter"/>
</dbReference>
<accession>B8HRS8</accession>
<organism evidence="8">
    <name type="scientific">Cyanothece sp. (strain PCC 7425 / ATCC 29141)</name>
    <dbReference type="NCBI Taxonomy" id="395961"/>
    <lineage>
        <taxon>Bacteria</taxon>
        <taxon>Bacillati</taxon>
        <taxon>Cyanobacteriota</taxon>
        <taxon>Cyanophyceae</taxon>
        <taxon>Gomontiellales</taxon>
        <taxon>Cyanothecaceae</taxon>
        <taxon>Cyanothece</taxon>
    </lineage>
</organism>
<evidence type="ECO:0000256" key="6">
    <source>
        <dbReference type="ARBA" id="ARBA00023136"/>
    </source>
</evidence>
<dbReference type="PANTHER" id="PTHR30026">
    <property type="entry name" value="OUTER MEMBRANE PROTEIN TOLC"/>
    <property type="match status" value="1"/>
</dbReference>
<gene>
    <name evidence="8" type="ordered locus">Cyan7425_3625</name>
</gene>
<dbReference type="GO" id="GO:1990281">
    <property type="term" value="C:efflux pump complex"/>
    <property type="evidence" value="ECO:0007669"/>
    <property type="project" value="TreeGrafter"/>
</dbReference>
<name>B8HRS8_CYAP4</name>
<evidence type="ECO:0000313" key="8">
    <source>
        <dbReference type="EMBL" id="ACL45945.1"/>
    </source>
</evidence>
<dbReference type="Gene3D" id="1.20.1600.10">
    <property type="entry name" value="Outer membrane efflux proteins (OEP)"/>
    <property type="match status" value="1"/>
</dbReference>
<protein>
    <submittedName>
        <fullName evidence="8">Outer membrane efflux protein</fullName>
    </submittedName>
</protein>
<dbReference type="GO" id="GO:0009279">
    <property type="term" value="C:cell outer membrane"/>
    <property type="evidence" value="ECO:0007669"/>
    <property type="project" value="UniProtKB-SubCell"/>
</dbReference>
<comment type="similarity">
    <text evidence="2">Belongs to the outer membrane factor (OMF) (TC 1.B.17) family.</text>
</comment>
<dbReference type="eggNOG" id="COG1538">
    <property type="taxonomic scope" value="Bacteria"/>
</dbReference>
<evidence type="ECO:0000256" key="2">
    <source>
        <dbReference type="ARBA" id="ARBA00007613"/>
    </source>
</evidence>
<keyword evidence="7" id="KW-0998">Cell outer membrane</keyword>
<dbReference type="EMBL" id="CP001344">
    <property type="protein sequence ID" value="ACL45945.1"/>
    <property type="molecule type" value="Genomic_DNA"/>
</dbReference>
<evidence type="ECO:0000256" key="3">
    <source>
        <dbReference type="ARBA" id="ARBA00022448"/>
    </source>
</evidence>
<dbReference type="SUPFAM" id="SSF56954">
    <property type="entry name" value="Outer membrane efflux proteins (OEP)"/>
    <property type="match status" value="1"/>
</dbReference>
<dbReference type="STRING" id="395961.Cyan7425_3625"/>
<dbReference type="GO" id="GO:0015562">
    <property type="term" value="F:efflux transmembrane transporter activity"/>
    <property type="evidence" value="ECO:0007669"/>
    <property type="project" value="InterPro"/>
</dbReference>
<sequence>MTVMHVLRHLMLLSVGSNLVWFSATPLLAQTPLTPTNRSVSGSSSLLPLNPNPDPLALPAQPAQVQINLNQPLTLQQAIEVGRRNNRDLQVLELQLQQSRSALRQSQAALYPTLSFQSSLARTDSAAAKLANAQAASNAAQVQQSFAQLLQAGGFTPVQTTLLQAFLTGAQGTQTAGTTSNTFDNTVQLSYNVFSSGQREASIRAAREQVRDAEFALDLQAEQLRLDITDAYYNIQQADALVRIAQAAVENSQISLRDTEARFRAGLGTRFDVLQAQVQLANNQQQLTQALSQQQTARRQLAQVLSVADNVNLTAADPIQIAGRWTLSLEDSIVLGFRNRVELAQQLTQRNVALQQRRIALANLGPQFNIGASFDTTDALADSQAPTWGYSVGGQLNWQIFDGGASRASAAQQEASAAIAETQFANFKNLIRFQIEQAFYALQANFENIQTNRVAVTQATEGLRLARLRFQAGVGTQLDVSNAETSLTQAQSNLLSATINYNRSLASLQRFVSNLPLTFAAPGGS</sequence>
<dbReference type="InterPro" id="IPR051906">
    <property type="entry name" value="TolC-like"/>
</dbReference>
<comment type="subcellular location">
    <subcellularLocation>
        <location evidence="1">Cell outer membrane</location>
    </subcellularLocation>
</comment>
<dbReference type="AlphaFoldDB" id="B8HRS8"/>
<evidence type="ECO:0000256" key="5">
    <source>
        <dbReference type="ARBA" id="ARBA00022692"/>
    </source>
</evidence>
<evidence type="ECO:0000256" key="4">
    <source>
        <dbReference type="ARBA" id="ARBA00022452"/>
    </source>
</evidence>
<dbReference type="KEGG" id="cyn:Cyan7425_3625"/>
<dbReference type="Pfam" id="PF02321">
    <property type="entry name" value="OEP"/>
    <property type="match status" value="2"/>
</dbReference>
<proteinExistence type="inferred from homology"/>
<dbReference type="OrthoDB" id="501974at2"/>
<keyword evidence="3" id="KW-0813">Transport</keyword>
<evidence type="ECO:0000256" key="1">
    <source>
        <dbReference type="ARBA" id="ARBA00004442"/>
    </source>
</evidence>
<reference evidence="8" key="1">
    <citation type="submission" date="2009-01" db="EMBL/GenBank/DDBJ databases">
        <title>Complete sequence of chromosome Cyanothece sp. PCC 7425.</title>
        <authorList>
            <consortium name="US DOE Joint Genome Institute"/>
            <person name="Lucas S."/>
            <person name="Copeland A."/>
            <person name="Lapidus A."/>
            <person name="Glavina del Rio T."/>
            <person name="Dalin E."/>
            <person name="Tice H."/>
            <person name="Bruce D."/>
            <person name="Goodwin L."/>
            <person name="Pitluck S."/>
            <person name="Sims D."/>
            <person name="Meineke L."/>
            <person name="Brettin T."/>
            <person name="Detter J.C."/>
            <person name="Han C."/>
            <person name="Larimer F."/>
            <person name="Land M."/>
            <person name="Hauser L."/>
            <person name="Kyrpides N."/>
            <person name="Ovchinnikova G."/>
            <person name="Liberton M."/>
            <person name="Stoeckel J."/>
            <person name="Banerjee A."/>
            <person name="Singh A."/>
            <person name="Page L."/>
            <person name="Sato H."/>
            <person name="Zhao L."/>
            <person name="Sherman L."/>
            <person name="Pakrasi H."/>
            <person name="Richardson P."/>
        </authorList>
    </citation>
    <scope>NUCLEOTIDE SEQUENCE</scope>
    <source>
        <strain evidence="8">PCC 7425</strain>
    </source>
</reference>
<keyword evidence="4" id="KW-1134">Transmembrane beta strand</keyword>
<dbReference type="PANTHER" id="PTHR30026:SF21">
    <property type="entry name" value="SLR1270 PROTEIN"/>
    <property type="match status" value="1"/>
</dbReference>